<comment type="caution">
    <text evidence="10">The sequence shown here is derived from an EMBL/GenBank/DDBJ whole genome shotgun (WGS) entry which is preliminary data.</text>
</comment>
<dbReference type="PANTHER" id="PTHR43568:SF1">
    <property type="entry name" value="P PROTEIN"/>
    <property type="match status" value="1"/>
</dbReference>
<reference evidence="10" key="2">
    <citation type="journal article" date="2021" name="PeerJ">
        <title>Extensive microbial diversity within the chicken gut microbiome revealed by metagenomics and culture.</title>
        <authorList>
            <person name="Gilroy R."/>
            <person name="Ravi A."/>
            <person name="Getino M."/>
            <person name="Pursley I."/>
            <person name="Horton D.L."/>
            <person name="Alikhan N.F."/>
            <person name="Baker D."/>
            <person name="Gharbi K."/>
            <person name="Hall N."/>
            <person name="Watson M."/>
            <person name="Adriaenssens E.M."/>
            <person name="Foster-Nyarko E."/>
            <person name="Jarju S."/>
            <person name="Secka A."/>
            <person name="Antonio M."/>
            <person name="Oren A."/>
            <person name="Chaudhuri R.R."/>
            <person name="La Ragione R."/>
            <person name="Hildebrand F."/>
            <person name="Pallen M.J."/>
        </authorList>
    </citation>
    <scope>NUCLEOTIDE SEQUENCE</scope>
    <source>
        <strain evidence="10">10192</strain>
    </source>
</reference>
<evidence type="ECO:0000256" key="2">
    <source>
        <dbReference type="ARBA" id="ARBA00009843"/>
    </source>
</evidence>
<feature type="transmembrane region" description="Helical" evidence="8">
    <location>
        <begin position="291"/>
        <end position="321"/>
    </location>
</feature>
<feature type="transmembrane region" description="Helical" evidence="8">
    <location>
        <begin position="109"/>
        <end position="142"/>
    </location>
</feature>
<dbReference type="EMBL" id="JADIND010000108">
    <property type="protein sequence ID" value="MBO8430758.1"/>
    <property type="molecule type" value="Genomic_DNA"/>
</dbReference>
<dbReference type="Pfam" id="PF03600">
    <property type="entry name" value="CitMHS"/>
    <property type="match status" value="1"/>
</dbReference>
<feature type="transmembrane region" description="Helical" evidence="8">
    <location>
        <begin position="193"/>
        <end position="212"/>
    </location>
</feature>
<feature type="transmembrane region" description="Helical" evidence="8">
    <location>
        <begin position="374"/>
        <end position="395"/>
    </location>
</feature>
<evidence type="ECO:0000256" key="5">
    <source>
        <dbReference type="ARBA" id="ARBA00022692"/>
    </source>
</evidence>
<keyword evidence="6 8" id="KW-1133">Transmembrane helix</keyword>
<keyword evidence="5 8" id="KW-0812">Transmembrane</keyword>
<dbReference type="GO" id="GO:0005886">
    <property type="term" value="C:plasma membrane"/>
    <property type="evidence" value="ECO:0007669"/>
    <property type="project" value="UniProtKB-SubCell"/>
</dbReference>
<protein>
    <submittedName>
        <fullName evidence="10">ArsB/NhaD family transporter</fullName>
    </submittedName>
</protein>
<keyword evidence="4" id="KW-1003">Cell membrane</keyword>
<dbReference type="Proteomes" id="UP000823632">
    <property type="component" value="Unassembled WGS sequence"/>
</dbReference>
<evidence type="ECO:0000256" key="3">
    <source>
        <dbReference type="ARBA" id="ARBA00022448"/>
    </source>
</evidence>
<feature type="transmembrane region" description="Helical" evidence="8">
    <location>
        <begin position="415"/>
        <end position="436"/>
    </location>
</feature>
<proteinExistence type="inferred from homology"/>
<sequence length="441" mass="47922">MGLLTFVQQNSVCISAAILIISYVFIAWEKIPKATIALCGAVLTILLGLLSQTKTIDGNINNLYFINYIDFNVIFLLVSMMIIVNIATRSGMFNWVANELLKHTKGKPVAVLFALGIFTAVTSAFLDNVTTVILIMPITFYAAKKLDINPVPYLMTEVFASNIGGTATLIGDPPNIIIGSAAGLSFMDFVNNLTLIIAIILFAVLGILALLFRKQLVTTKEKMNAISEIDNSKTITNKPLLIRSLIVLTGVIIGFVMHDVTHIETSIMAMLGASILLLFEKPTDLFKEVEWNTIFFFIGLFIIVGGLEASGGIALMAKWLINVTQGSQKATALIILWGSGIISGVIDNIPYTATMTPMILEIEKVMGAAYAEPLWWCLSLGACLGGNMTIIGAAANVIVSETSAANNHPISFMRFMKYGVIVMFTSLILSSIYIYLKYLMG</sequence>
<gene>
    <name evidence="10" type="ORF">IAC76_05160</name>
</gene>
<feature type="transmembrane region" description="Helical" evidence="8">
    <location>
        <begin position="333"/>
        <end position="353"/>
    </location>
</feature>
<dbReference type="PRINTS" id="PR00758">
    <property type="entry name" value="ARSENICPUMP"/>
</dbReference>
<feature type="domain" description="Citrate transporter-like" evidence="9">
    <location>
        <begin position="23"/>
        <end position="381"/>
    </location>
</feature>
<dbReference type="AlphaFoldDB" id="A0A9D9DNI6"/>
<comment type="similarity">
    <text evidence="2">Belongs to the CitM (TC 2.A.11) transporter family.</text>
</comment>
<keyword evidence="3" id="KW-0813">Transport</keyword>
<evidence type="ECO:0000256" key="4">
    <source>
        <dbReference type="ARBA" id="ARBA00022475"/>
    </source>
</evidence>
<evidence type="ECO:0000256" key="1">
    <source>
        <dbReference type="ARBA" id="ARBA00004651"/>
    </source>
</evidence>
<evidence type="ECO:0000256" key="6">
    <source>
        <dbReference type="ARBA" id="ARBA00022989"/>
    </source>
</evidence>
<dbReference type="CDD" id="cd01116">
    <property type="entry name" value="P_permease"/>
    <property type="match status" value="1"/>
</dbReference>
<dbReference type="InterPro" id="IPR051475">
    <property type="entry name" value="Diverse_Ion_Transporter"/>
</dbReference>
<keyword evidence="7 8" id="KW-0472">Membrane</keyword>
<dbReference type="PANTHER" id="PTHR43568">
    <property type="entry name" value="P PROTEIN"/>
    <property type="match status" value="1"/>
</dbReference>
<organism evidence="10 11">
    <name type="scientific">Candidatus Scatousia excrementipullorum</name>
    <dbReference type="NCBI Taxonomy" id="2840936"/>
    <lineage>
        <taxon>Bacteria</taxon>
        <taxon>Candidatus Scatousia</taxon>
    </lineage>
</organism>
<feature type="transmembrane region" description="Helical" evidence="8">
    <location>
        <begin position="35"/>
        <end position="53"/>
    </location>
</feature>
<evidence type="ECO:0000313" key="10">
    <source>
        <dbReference type="EMBL" id="MBO8430758.1"/>
    </source>
</evidence>
<evidence type="ECO:0000256" key="8">
    <source>
        <dbReference type="SAM" id="Phobius"/>
    </source>
</evidence>
<evidence type="ECO:0000256" key="7">
    <source>
        <dbReference type="ARBA" id="ARBA00023136"/>
    </source>
</evidence>
<dbReference type="InterPro" id="IPR004680">
    <property type="entry name" value="Cit_transptr-like_dom"/>
</dbReference>
<feature type="transmembrane region" description="Helical" evidence="8">
    <location>
        <begin position="6"/>
        <end position="28"/>
    </location>
</feature>
<accession>A0A9D9DNI6</accession>
<name>A0A9D9DNI6_9BACT</name>
<feature type="transmembrane region" description="Helical" evidence="8">
    <location>
        <begin position="65"/>
        <end position="88"/>
    </location>
</feature>
<reference evidence="10" key="1">
    <citation type="submission" date="2020-10" db="EMBL/GenBank/DDBJ databases">
        <authorList>
            <person name="Gilroy R."/>
        </authorList>
    </citation>
    <scope>NUCLEOTIDE SEQUENCE</scope>
    <source>
        <strain evidence="10">10192</strain>
    </source>
</reference>
<evidence type="ECO:0000259" key="9">
    <source>
        <dbReference type="Pfam" id="PF03600"/>
    </source>
</evidence>
<evidence type="ECO:0000313" key="11">
    <source>
        <dbReference type="Proteomes" id="UP000823632"/>
    </source>
</evidence>
<dbReference type="InterPro" id="IPR000802">
    <property type="entry name" value="Arsenical_pump_ArsB"/>
</dbReference>
<feature type="transmembrane region" description="Helical" evidence="8">
    <location>
        <begin position="240"/>
        <end position="257"/>
    </location>
</feature>
<comment type="subcellular location">
    <subcellularLocation>
        <location evidence="1">Cell membrane</location>
        <topology evidence="1">Multi-pass membrane protein</topology>
    </subcellularLocation>
</comment>
<dbReference type="GO" id="GO:0015105">
    <property type="term" value="F:arsenite transmembrane transporter activity"/>
    <property type="evidence" value="ECO:0007669"/>
    <property type="project" value="InterPro"/>
</dbReference>